<evidence type="ECO:0000313" key="2">
    <source>
        <dbReference type="Proteomes" id="UP000031307"/>
    </source>
</evidence>
<sequence length="249" mass="28771">MHTYRMDFNEFNKKLSDFDPNKELQKNGILNLFNKKVKIKIVNPNEKPPSFIQKIINFVTFKSSGYSKTFRFDQKALLNKLNASSSDSQNLAAIFMEKVCGEVKPSPKWDVIVQKHQPPLRRRQSEINGWIETIITGLKRHKETSCHYDKVYCFFQSGDQSDIIFGHDGQWDPNLALNLTPEEKSKILILLVPRDKNTEKKFLGEVYLNAFLHANGMHAGMDAKVFSLKDFHEIQRGKLPKSFSEAFQS</sequence>
<name>A0A0C1E7R6_9BACT</name>
<proteinExistence type="predicted"/>
<accession>A0A0C1E7R6</accession>
<organism evidence="1 2">
    <name type="scientific">Parachlamydia acanthamoebae</name>
    <dbReference type="NCBI Taxonomy" id="83552"/>
    <lineage>
        <taxon>Bacteria</taxon>
        <taxon>Pseudomonadati</taxon>
        <taxon>Chlamydiota</taxon>
        <taxon>Chlamydiia</taxon>
        <taxon>Parachlamydiales</taxon>
        <taxon>Parachlamydiaceae</taxon>
        <taxon>Parachlamydia</taxon>
    </lineage>
</organism>
<evidence type="ECO:0000313" key="1">
    <source>
        <dbReference type="EMBL" id="KIA76153.1"/>
    </source>
</evidence>
<comment type="caution">
    <text evidence="1">The sequence shown here is derived from an EMBL/GenBank/DDBJ whole genome shotgun (WGS) entry which is preliminary data.</text>
</comment>
<dbReference type="RefSeq" id="WP_013924343.1">
    <property type="nucleotide sequence ID" value="NZ_JSAM01000129.1"/>
</dbReference>
<dbReference type="Proteomes" id="UP000031307">
    <property type="component" value="Unassembled WGS sequence"/>
</dbReference>
<dbReference type="PATRIC" id="fig|83552.4.peg.2726"/>
<reference evidence="1 2" key="1">
    <citation type="journal article" date="2014" name="Mol. Biol. Evol.">
        <title>Massive expansion of Ubiquitination-related gene families within the Chlamydiae.</title>
        <authorList>
            <person name="Domman D."/>
            <person name="Collingro A."/>
            <person name="Lagkouvardos I."/>
            <person name="Gehre L."/>
            <person name="Weinmaier T."/>
            <person name="Rattei T."/>
            <person name="Subtil A."/>
            <person name="Horn M."/>
        </authorList>
    </citation>
    <scope>NUCLEOTIDE SEQUENCE [LARGE SCALE GENOMIC DNA]</scope>
    <source>
        <strain evidence="1 2">OEW1</strain>
    </source>
</reference>
<gene>
    <name evidence="1" type="ORF">DB43_AS00230</name>
</gene>
<dbReference type="AlphaFoldDB" id="A0A0C1E7R6"/>
<protein>
    <submittedName>
        <fullName evidence="1">Uncharacterized protein</fullName>
    </submittedName>
</protein>
<dbReference type="EMBL" id="JSAM01000129">
    <property type="protein sequence ID" value="KIA76153.1"/>
    <property type="molecule type" value="Genomic_DNA"/>
</dbReference>